<reference evidence="2 3" key="1">
    <citation type="submission" date="2017-04" db="EMBL/GenBank/DDBJ databases">
        <title>Genome Sequence of Marinobacter salarius strain SMR5 Isolated from a culture of the Diatom Skeletonema marinoi.</title>
        <authorList>
            <person name="Topel M."/>
            <person name="Pinder M.I.M."/>
            <person name="Johansson O.N."/>
            <person name="Kourtchenko O."/>
            <person name="Godhe A."/>
            <person name="Clarke A.K."/>
        </authorList>
    </citation>
    <scope>NUCLEOTIDE SEQUENCE [LARGE SCALE GENOMIC DNA]</scope>
    <source>
        <strain evidence="2 3">SMR5</strain>
        <plasmid evidence="3">Plasmid psmr5</plasmid>
    </source>
</reference>
<feature type="region of interest" description="Disordered" evidence="1">
    <location>
        <begin position="1"/>
        <end position="28"/>
    </location>
</feature>
<dbReference type="RefSeq" id="WP_085682294.1">
    <property type="nucleotide sequence ID" value="NZ_CP020932.1"/>
</dbReference>
<dbReference type="SUPFAM" id="SSF52980">
    <property type="entry name" value="Restriction endonuclease-like"/>
    <property type="match status" value="1"/>
</dbReference>
<geneLocation type="plasmid" evidence="3">
    <name>psmr5</name>
</geneLocation>
<evidence type="ECO:0000256" key="1">
    <source>
        <dbReference type="SAM" id="MobiDB-lite"/>
    </source>
</evidence>
<dbReference type="EMBL" id="CP020932">
    <property type="protein sequence ID" value="ARM86350.1"/>
    <property type="molecule type" value="Genomic_DNA"/>
</dbReference>
<gene>
    <name evidence="2" type="ORF">MARSALSMR5_04333</name>
</gene>
<dbReference type="Gene3D" id="3.40.960.10">
    <property type="entry name" value="VSR Endonuclease"/>
    <property type="match status" value="1"/>
</dbReference>
<dbReference type="Proteomes" id="UP000193100">
    <property type="component" value="Plasmid pSMR5"/>
</dbReference>
<keyword evidence="2" id="KW-0614">Plasmid</keyword>
<accession>A0A1W6KG18</accession>
<dbReference type="AlphaFoldDB" id="A0A1W6KG18"/>
<dbReference type="GeneID" id="77258281"/>
<proteinExistence type="predicted"/>
<dbReference type="InterPro" id="IPR011335">
    <property type="entry name" value="Restrct_endonuc-II-like"/>
</dbReference>
<feature type="region of interest" description="Disordered" evidence="1">
    <location>
        <begin position="37"/>
        <end position="56"/>
    </location>
</feature>
<protein>
    <recommendedName>
        <fullName evidence="4">DUF559 domain-containing protein</fullName>
    </recommendedName>
</protein>
<name>A0A1W6KG18_9GAMM</name>
<organism evidence="2 3">
    <name type="scientific">Marinobacter salarius</name>
    <dbReference type="NCBI Taxonomy" id="1420917"/>
    <lineage>
        <taxon>Bacteria</taxon>
        <taxon>Pseudomonadati</taxon>
        <taxon>Pseudomonadota</taxon>
        <taxon>Gammaproteobacteria</taxon>
        <taxon>Pseudomonadales</taxon>
        <taxon>Marinobacteraceae</taxon>
        <taxon>Marinobacter</taxon>
    </lineage>
</organism>
<evidence type="ECO:0008006" key="4">
    <source>
        <dbReference type="Google" id="ProtNLM"/>
    </source>
</evidence>
<evidence type="ECO:0000313" key="2">
    <source>
        <dbReference type="EMBL" id="ARM86350.1"/>
    </source>
</evidence>
<sequence>MRINSLDELDKHKKSTKGRGDDSGMANWASEQIRKALEETQGSKPRAKPKGSSRTVVGESKGEFSIRLALSSEFGWWDDGGELVQELMPFTGRRFRCDFALPRWRLSIECDGFTHHSKFLSDHHRDRVRGLYFSARDWLVFRVSHGMAINDPASLIDALRDATKIRVPVSRSAIQLKRRDYKTGTCLIFNQLGGTGVDSASLFH</sequence>
<evidence type="ECO:0000313" key="3">
    <source>
        <dbReference type="Proteomes" id="UP000193100"/>
    </source>
</evidence>